<dbReference type="GO" id="GO:0003341">
    <property type="term" value="P:cilium movement"/>
    <property type="evidence" value="ECO:0007669"/>
    <property type="project" value="UniProtKB-ARBA"/>
</dbReference>
<dbReference type="Gene3D" id="1.20.140.100">
    <property type="entry name" value="Dynein heavy chain, N-terminal domain 2"/>
    <property type="match status" value="1"/>
</dbReference>
<reference evidence="27" key="2">
    <citation type="submission" date="2012-11" db="EMBL/GenBank/DDBJ databases">
        <authorList>
            <person name="Kuo A."/>
            <person name="Curtis B.A."/>
            <person name="Tanifuji G."/>
            <person name="Burki F."/>
            <person name="Gruber A."/>
            <person name="Irimia M."/>
            <person name="Maruyama S."/>
            <person name="Arias M.C."/>
            <person name="Ball S.G."/>
            <person name="Gile G.H."/>
            <person name="Hirakawa Y."/>
            <person name="Hopkins J.F."/>
            <person name="Rensing S.A."/>
            <person name="Schmutz J."/>
            <person name="Symeonidi A."/>
            <person name="Elias M."/>
            <person name="Eveleigh R.J."/>
            <person name="Herman E.K."/>
            <person name="Klute M.J."/>
            <person name="Nakayama T."/>
            <person name="Obornik M."/>
            <person name="Reyes-Prieto A."/>
            <person name="Armbrust E.V."/>
            <person name="Aves S.J."/>
            <person name="Beiko R.G."/>
            <person name="Coutinho P."/>
            <person name="Dacks J.B."/>
            <person name="Durnford D.G."/>
            <person name="Fast N.M."/>
            <person name="Green B.R."/>
            <person name="Grisdale C."/>
            <person name="Hempe F."/>
            <person name="Henrissat B."/>
            <person name="Hoppner M.P."/>
            <person name="Ishida K.-I."/>
            <person name="Kim E."/>
            <person name="Koreny L."/>
            <person name="Kroth P.G."/>
            <person name="Liu Y."/>
            <person name="Malik S.-B."/>
            <person name="Maier U.G."/>
            <person name="McRose D."/>
            <person name="Mock T."/>
            <person name="Neilson J.A."/>
            <person name="Onodera N.T."/>
            <person name="Poole A.M."/>
            <person name="Pritham E.J."/>
            <person name="Richards T.A."/>
            <person name="Rocap G."/>
            <person name="Roy S.W."/>
            <person name="Sarai C."/>
            <person name="Schaack S."/>
            <person name="Shirato S."/>
            <person name="Slamovits C.H."/>
            <person name="Spencer D.F."/>
            <person name="Suzuki S."/>
            <person name="Worden A.Z."/>
            <person name="Zauner S."/>
            <person name="Barry K."/>
            <person name="Bell C."/>
            <person name="Bharti A.K."/>
            <person name="Crow J.A."/>
            <person name="Grimwood J."/>
            <person name="Kramer R."/>
            <person name="Lindquist E."/>
            <person name="Lucas S."/>
            <person name="Salamov A."/>
            <person name="McFadden G.I."/>
            <person name="Lane C.E."/>
            <person name="Keeling P.J."/>
            <person name="Gray M.W."/>
            <person name="Grigoriev I.V."/>
            <person name="Archibald J.M."/>
        </authorList>
    </citation>
    <scope>NUCLEOTIDE SEQUENCE</scope>
    <source>
        <strain evidence="27">CCMP2712</strain>
    </source>
</reference>
<feature type="coiled-coil region" evidence="14">
    <location>
        <begin position="3073"/>
        <end position="3104"/>
    </location>
</feature>
<dbReference type="GO" id="GO:0005858">
    <property type="term" value="C:axonemal dynein complex"/>
    <property type="evidence" value="ECO:0007669"/>
    <property type="project" value="UniProtKB-ARBA"/>
</dbReference>
<dbReference type="Gene3D" id="1.10.8.1220">
    <property type="match status" value="1"/>
</dbReference>
<evidence type="ECO:0000313" key="27">
    <source>
        <dbReference type="Proteomes" id="UP000011087"/>
    </source>
</evidence>
<dbReference type="PaxDb" id="55529-EKX45239"/>
<dbReference type="GO" id="GO:0008569">
    <property type="term" value="F:minus-end-directed microtubule motor activity"/>
    <property type="evidence" value="ECO:0007669"/>
    <property type="project" value="InterPro"/>
</dbReference>
<feature type="domain" description="Dynein heavy chain AAA 5 extension" evidence="21">
    <location>
        <begin position="1797"/>
        <end position="1919"/>
    </location>
</feature>
<comment type="subcellular location">
    <subcellularLocation>
        <location evidence="2">Cytoplasm</location>
        <location evidence="2">Cytoskeleton</location>
        <location evidence="2">Cilium axoneme</location>
    </subcellularLocation>
    <subcellularLocation>
        <location evidence="1">Plastid</location>
        <location evidence="1">Chloroplast</location>
    </subcellularLocation>
</comment>
<feature type="domain" description="Dynein heavy chain linker" evidence="16">
    <location>
        <begin position="770"/>
        <end position="1169"/>
    </location>
</feature>
<dbReference type="Pfam" id="PF18199">
    <property type="entry name" value="Dynein_C"/>
    <property type="match status" value="1"/>
</dbReference>
<feature type="domain" description="Dynein heavy chain AAA lid" evidence="23">
    <location>
        <begin position="3519"/>
        <end position="3657"/>
    </location>
</feature>
<dbReference type="Pfam" id="PF12777">
    <property type="entry name" value="MT"/>
    <property type="match status" value="1"/>
</dbReference>
<dbReference type="Pfam" id="PF08393">
    <property type="entry name" value="DHC_N2"/>
    <property type="match status" value="1"/>
</dbReference>
<dbReference type="Gene3D" id="1.10.8.710">
    <property type="match status" value="1"/>
</dbReference>
<dbReference type="FunFam" id="1.20.140.100:FF:000004">
    <property type="entry name" value="Dynein axonemal heavy chain 6"/>
    <property type="match status" value="1"/>
</dbReference>
<dbReference type="InterPro" id="IPR013602">
    <property type="entry name" value="Dynein_heavy_linker"/>
</dbReference>
<feature type="domain" description="Dynein heavy chain hydrolytic ATP-binding dynein motor region" evidence="17">
    <location>
        <begin position="1306"/>
        <end position="1632"/>
    </location>
</feature>
<dbReference type="OrthoDB" id="447173at2759"/>
<dbReference type="Gene3D" id="1.10.287.2620">
    <property type="match status" value="1"/>
</dbReference>
<evidence type="ECO:0000256" key="5">
    <source>
        <dbReference type="ARBA" id="ARBA00022701"/>
    </source>
</evidence>
<evidence type="ECO:0000259" key="17">
    <source>
        <dbReference type="Pfam" id="PF12774"/>
    </source>
</evidence>
<dbReference type="eggNOG" id="KOG3595">
    <property type="taxonomic scope" value="Eukaryota"/>
</dbReference>
<dbReference type="InterPro" id="IPR042219">
    <property type="entry name" value="AAA_lid_11_sf"/>
</dbReference>
<dbReference type="GO" id="GO:0005874">
    <property type="term" value="C:microtubule"/>
    <property type="evidence" value="ECO:0007669"/>
    <property type="project" value="UniProtKB-KW"/>
</dbReference>
<dbReference type="InterPro" id="IPR042228">
    <property type="entry name" value="Dynein_linker_3"/>
</dbReference>
<evidence type="ECO:0000259" key="16">
    <source>
        <dbReference type="Pfam" id="PF08393"/>
    </source>
</evidence>
<dbReference type="Pfam" id="PF17852">
    <property type="entry name" value="Dynein_AAA_lid"/>
    <property type="match status" value="1"/>
</dbReference>
<protein>
    <submittedName>
        <fullName evidence="25 26">Uncharacterized protein</fullName>
    </submittedName>
</protein>
<accession>L1JAW6</accession>
<dbReference type="FunFam" id="3.20.180.20:FF:000003">
    <property type="entry name" value="Dynein heavy chain 12, axonemal"/>
    <property type="match status" value="1"/>
</dbReference>
<keyword evidence="8" id="KW-0243">Dynein</keyword>
<keyword evidence="5" id="KW-0493">Microtubule</keyword>
<keyword evidence="10" id="KW-0969">Cilium</keyword>
<keyword evidence="7" id="KW-0067">ATP-binding</keyword>
<feature type="domain" description="Dynein heavy chain coiled coil stalk" evidence="18">
    <location>
        <begin position="2537"/>
        <end position="2881"/>
    </location>
</feature>
<evidence type="ECO:0000259" key="23">
    <source>
        <dbReference type="Pfam" id="PF18198"/>
    </source>
</evidence>
<feature type="domain" description="Dynein heavy chain C-terminal" evidence="24">
    <location>
        <begin position="3663"/>
        <end position="3966"/>
    </location>
</feature>
<dbReference type="InterPro" id="IPR026983">
    <property type="entry name" value="DHC"/>
</dbReference>
<feature type="domain" description="Dynein heavy chain ATP-binding dynein motor region" evidence="20">
    <location>
        <begin position="2908"/>
        <end position="3129"/>
    </location>
</feature>
<keyword evidence="13" id="KW-0966">Cell projection</keyword>
<evidence type="ECO:0000256" key="2">
    <source>
        <dbReference type="ARBA" id="ARBA00004430"/>
    </source>
</evidence>
<sequence length="3970" mass="452159">MAPNFHPDERSYQFAKWTTEECLEVGIDWTDPESLINKRSIPVTYFLEYPVIPNINLKKQAEDEGVEGCCVDYDIEGSGVWVPCLVLSAAKLFTVIVAGYNHPTQVPRHRVLLLDENPRLFARSLHKALRERERAETFLRYNIYAENMPTSDLPPMTPWEISRITSSALNSKTLAKFGEGGMTSMLLDEVRTDHELTLNQIVLKSVLQDKKDQKDFSLLDLTCLDINTPKAPAPQTGTIVVEPYSFANALREFQEKTLLSFKEVVHALCNVRSECSKVLELQLLVTEFKSSVSLTEFKRIQTDTVKYVVQTLKRNWIDGIRIGISTQLDGLKNELDLEVNDKKKFEESPLPILLRQVRYVMEQSLRVLVEESASAYTKFLSDLTDMDVQVLSTDSVTIRHNQQEEHLRERDPFFLVELKFEDGMFVYTTSPADFEREPVDLFIEALVAVSDIPRADSYVLKKLFLGRLMCLYSIGPEEDQMVRRIELMREQLHKVCSPLTEYLRLYDEYLEFLNMDLSEYVRSHEEKGLSLQEDKDEVRRLNDEKARITESIPPSIRIGIFQVDCQNVKQQLQTKFDLLVRMILSLIAQKASELSKNIGSKFTDIHKKLLLHPESVEQIVEMEEYIKEIPKKTAEIHMVLVDMLSQFEVLENFSFQLSDEQFSDKWSAYAWPKTLEQTIGDASQKMEEKRDAFKNEQIAEQEAFVDKLDQMEAIIETYHQHNSLSNIDTIAPDVRAKAQTLKEYTELSKVFNQREVLFGLEPTNYERVHRMGKQFEPYTQLWISTDDWRTWKQSWLVDDFTSLQPETMDQEIQETWRNLLKASKALADYPECQNIADEIRADIDEFKPLMPVIASLRNPGLKDRHWEQMSAELGFELKLGKTLKNLQDVIALDLHAQQEKIVKICETAAKEYSIEAALNKMQNEWEHVEFEIMPYRETGSFVLKGSDDIQQMLDDNIVMAQAMSFSPFKKPHAERLEAWAQKLNMMSEILEQWLNCQRNWMYLEPIFSSDDIMKQLPSEGQKFKACDRQWRKYMKMAADDPNALRFTDTPDLLGIFMQAYLTLEQVQKGLSDYLETKRQAFARFYFLSNEELLEILSQTKDPRAVQPHLRKCFEAVDRVTFEEDLAMTSMWSGEGENVVWDGKVYPEGNVEFWLTDVERMMRMSINTQVGYSVEDYAKESRPVWVLKWPGQIILACDQIYWTRETEEAIKKLQLKEYHEQCHQQLLDVTKLVRTDLSKMQRVSLGALVTLDVHGRDVVENLHKVGVQSTRDFEWSAQLRYYWEKSSEGFSGDFGSFVVQVENRFRYGCEYLGNSMRLVVTPLTDRIYLTLTGALGMALGGAPAGPAGTGKTETTKDLAKALAKQCIVFNCQEGMDYIMVGKFFKGLAMSGAWACFDEFNRINIEVLSVIAQQLLTINQAIVNKLERFVFEGVEISLNPENASFITMNPGYAGRTELPDNLKVLFRPVACMVPNYALIGEIRLFSFGFQDPRNLAEKMVNCFKLSSEQLSSQDHYDFGMRAVNTVISAAGLNKRSQPDADEGILMLRALKDSNLPKFLTDDIVLFSGIISDLFPGVKLPDPDYGSLMEQMKLTTAEMGLQCVPNFMTKAIQFYDVTVLRHGLMTVGPTGGGKTCCKNMLAKALTMLKKNQDEYYEVRQLIMNPKSITMGQLYGSFDEATHEWSDGILCKLFREAVYDTSEKQKWVVFDGPVDALWIESMNTVLDENKKLCLVSGEIITMTSWMRMVFEVEDLSVASPATVSRVGIIYVEPSSSVGTAAMVTSWLQTLPEAVRPMEKQLKTLFDQMLDEALDFHRRNLSSFVKTVEPNLWRSVLNVLDGFLKEYNVMEGQAVDPERLEALKTNIEPIFLFSIIWGIGGALDAPSKLKFDQWMRGKKNFPAKKTVFDYAYDTQQCKWKGWMETIEQAPIDPRKSFSELIVQTPESVSYAFMIEHICSQMKHVLCIGPTGTGKTLVVKQKLMKGMDPSVYSPIFVTFSAQTTANQTQDILDGKFDKRRKGVFGPPAGKKFTIFVDDTNMPLREQYFAQPPIELLRQWMDHGGWYDRKTHQFCQIIDVMFVGAMGPPGGGRQPVTNRFLRHFNHVSFPDMNDDSLRLIFRTIFAAHLETFFPPKMKALLDPICEASLDLYNNCLKSLLPTPAKSHYTFNLRDLAKIFQGIMMADSKKIGEDEGMVIRLWVHECTRILRDRLTDTPDREWFDDLVVDLIGDYMVPGADPRMYVEVQDLALLRRTMEGYLEEFNVLTNKPMKLVLFLDAIEHVSRISRILRQPRSNALLLGVGGSGRQSLTRVAAFCASMDCTQIEIAKGYGKNEWREDIKKILLRAGKDGKPTVFLFTDTQIVMESFLEDLNNILNSGEVPNIFDMADQDQIMMSIRSICQAEGIPLTKQNMYERFLVRIQANLHLVLAFSPVGNSFRNRLRQFPSLVTCCTIDWFTEWPAEALRGVASESFAEIEFPSQEVKDGIISICRDIHQGVEEASHRYAEEMRRYNYVTPSSYLELLTTFKKVLKEKREEIGTAKRRLSVGLDKLISTEKDVETMKQDLIELRPILEKTTQETEELMVTIEKDKISAAETKAVVEVEEAAAAKKAAECKEIKDSAEAGLAEALPALDEAVAVLKNLKLSDISEVAKYSNPPALVKLVLESLCIMFQIAPAKVGEAGKKVDDYWPPGKKLLGDAKGLLDSMFDYDKDHIPDKVIKRIEPFMVNPDFEPNKISSVSKACTAMCQWTRAMYTYHEVALQVEPKRIALAKAEEELKIVEGKLHVLQAQLKEVMDRLAHLDEKFQESMHKKEELANKAEDCRVKMDRADRLLGGLGGEKVRWSETVVKFSHMMDNVIGDVVVAAGGIAYLGAFVASYREEQEKFWSEKLKEYGIQLTAGAGVRSTLADPVQIRAWNISGLPTDVSSIENAIILSKSRRWSLMIDPQGQANKWIKNMQKGKGLEVIKLSEKEFLRTLTNAVRFGKPVLLENVGEELDPSLEPILAKQIFMLGGVEMIKIGDETLEYNPDFSFFITSKLPNPHYSPETCVKVTLLNFTVNQSGLEDQILGIVVGKERPDLQEAKNQLVISMAEMRKTQKELEDKILKLLAESEGDILADENLIVILGEAKVTSDEIAVKVAEAEKTEKEIDETRGKYRPTAFRGSILFFCVADLAAVDSMYQYSLQWFLQLFESGLENSPPAEEIAERCRNVNEFFTFSLYKNICRGLFEKDKLLFSFILCMKIMQGDNRIDAAELRFLLAGATSNEPHIANPAKEWLVDSSWNDISGLSKLSKFPEFDVEFSSRVSEWKAFFDSNTCYKDPLPGQWDSSLSTFQKLLVLRCLRQDKIQDAIMGFVTEEMGEKFIEPPPFNLPLAFDDSLSTVPLIFILSTGADPTMALLSFAQSKGFSERLESISLGQGQGPIAEKKLAASTKSGSWLLLQNCHLAVSWMPRMEAIVDGFDPNSLHPDFRLWLTAMPSPQFPVAVLQNAVKMTLEPPKGLKANMMGSFQNFSDEFFESCQKPDVFKKLVFSLCWFHAVMQERRKFGPLGWNISYDFSNSDRDICLGQLQIFLDKYEEIPFKVIFQLSGDVNYGGRVTDDWDRRTMNTLLAGYICPAALQDGYQFSADPSYCQPQASSFSDYLECLQSWPLQPSPEAFGLHENADITCAQNEVRALFENVLALQPRVSSGSGMSRDETIDMIAENMLNKLPSPWLLLDVQKQYPVMYEESMNTVLQQECIRYNNLLVTMKATLSDVRKALKGLVVMSAELDALATSLFNNQVPGAWESKAYPSMKPLALWQEDLHKRCSFIQLWIDEGIPVTFWISGFFFPQAFLTAILQNFARKQQIGIDTISLDFVNQTVEHTSISTKPENGAVVWGLFLEGCRWDISQNSLIESRPKELFTSYVPILLLPIQHRPKPNPATTLMCPCYKILTRKGVLSTTGHSTNFVTTIEVPTNTAPEHWVKRGVALFLALAY</sequence>
<dbReference type="InterPro" id="IPR035706">
    <property type="entry name" value="AAA_9"/>
</dbReference>
<evidence type="ECO:0000256" key="11">
    <source>
        <dbReference type="ARBA" id="ARBA00023175"/>
    </source>
</evidence>
<feature type="domain" description="Dynein heavy chain 3 AAA+ lid" evidence="22">
    <location>
        <begin position="2139"/>
        <end position="2220"/>
    </location>
</feature>
<dbReference type="InterPro" id="IPR041589">
    <property type="entry name" value="DNAH3_AAA_lid_1"/>
</dbReference>
<evidence type="ECO:0000256" key="6">
    <source>
        <dbReference type="ARBA" id="ARBA00022741"/>
    </source>
</evidence>
<dbReference type="FunFam" id="1.20.1270.280:FF:000001">
    <property type="entry name" value="dynein heavy chain 7, axonemal"/>
    <property type="match status" value="1"/>
</dbReference>
<keyword evidence="12" id="KW-0206">Cytoskeleton</keyword>
<evidence type="ECO:0000259" key="21">
    <source>
        <dbReference type="Pfam" id="PF17852"/>
    </source>
</evidence>
<dbReference type="Gene3D" id="1.10.8.720">
    <property type="entry name" value="Region D6 of dynein motor"/>
    <property type="match status" value="1"/>
</dbReference>
<keyword evidence="4" id="KW-0963">Cytoplasm</keyword>
<dbReference type="FunFam" id="1.10.287.2620:FF:000002">
    <property type="entry name" value="Dynein heavy chain 2, axonemal"/>
    <property type="match status" value="1"/>
</dbReference>
<dbReference type="InterPro" id="IPR042222">
    <property type="entry name" value="Dynein_2_N"/>
</dbReference>
<keyword evidence="11" id="KW-0505">Motor protein</keyword>
<dbReference type="FunFam" id="3.40.50.300:FF:002141">
    <property type="entry name" value="Dynein heavy chain"/>
    <property type="match status" value="1"/>
</dbReference>
<feature type="domain" description="Dynein heavy chain AAA module D4" evidence="19">
    <location>
        <begin position="2264"/>
        <end position="2522"/>
    </location>
</feature>
<dbReference type="Pfam" id="PF03028">
    <property type="entry name" value="Dynein_heavy"/>
    <property type="match status" value="1"/>
</dbReference>
<comment type="similarity">
    <text evidence="3">Belongs to the dynein heavy chain family.</text>
</comment>
<dbReference type="Gene3D" id="3.20.180.20">
    <property type="entry name" value="Dynein heavy chain, N-terminal domain 2"/>
    <property type="match status" value="1"/>
</dbReference>
<dbReference type="Gene3D" id="1.20.58.1120">
    <property type="match status" value="1"/>
</dbReference>
<dbReference type="InterPro" id="IPR024743">
    <property type="entry name" value="Dynein_HC_stalk"/>
</dbReference>
<dbReference type="InterPro" id="IPR041228">
    <property type="entry name" value="Dynein_C"/>
</dbReference>
<dbReference type="FunFam" id="3.40.50.300:FF:000063">
    <property type="entry name" value="dynein heavy chain 6, axonemal"/>
    <property type="match status" value="1"/>
</dbReference>
<feature type="domain" description="Dynein heavy chain region D6 P-loop" evidence="15">
    <location>
        <begin position="3375"/>
        <end position="3487"/>
    </location>
</feature>
<evidence type="ECO:0000256" key="12">
    <source>
        <dbReference type="ARBA" id="ARBA00023212"/>
    </source>
</evidence>
<dbReference type="FunFam" id="1.10.8.720:FF:000001">
    <property type="entry name" value="dynein heavy chain 7, axonemal"/>
    <property type="match status" value="1"/>
</dbReference>
<evidence type="ECO:0000256" key="1">
    <source>
        <dbReference type="ARBA" id="ARBA00004229"/>
    </source>
</evidence>
<dbReference type="InterPro" id="IPR035699">
    <property type="entry name" value="AAA_6"/>
</dbReference>
<keyword evidence="27" id="KW-1185">Reference proteome</keyword>
<dbReference type="FunFam" id="3.10.490.20:FF:000009">
    <property type="entry name" value="Dynein heavy chain 4"/>
    <property type="match status" value="1"/>
</dbReference>
<dbReference type="FunFam" id="1.20.58.1120:FF:000001">
    <property type="entry name" value="dynein heavy chain 2, axonemal"/>
    <property type="match status" value="1"/>
</dbReference>
<dbReference type="EMBL" id="JH993000">
    <property type="protein sequence ID" value="EKX45239.1"/>
    <property type="molecule type" value="Genomic_DNA"/>
</dbReference>
<evidence type="ECO:0000259" key="19">
    <source>
        <dbReference type="Pfam" id="PF12780"/>
    </source>
</evidence>
<evidence type="ECO:0000259" key="22">
    <source>
        <dbReference type="Pfam" id="PF17857"/>
    </source>
</evidence>
<dbReference type="GO" id="GO:0009507">
    <property type="term" value="C:chloroplast"/>
    <property type="evidence" value="ECO:0007669"/>
    <property type="project" value="UniProtKB-SubCell"/>
</dbReference>
<reference evidence="25 27" key="1">
    <citation type="journal article" date="2012" name="Nature">
        <title>Algal genomes reveal evolutionary mosaicism and the fate of nucleomorphs.</title>
        <authorList>
            <consortium name="DOE Joint Genome Institute"/>
            <person name="Curtis B.A."/>
            <person name="Tanifuji G."/>
            <person name="Burki F."/>
            <person name="Gruber A."/>
            <person name="Irimia M."/>
            <person name="Maruyama S."/>
            <person name="Arias M.C."/>
            <person name="Ball S.G."/>
            <person name="Gile G.H."/>
            <person name="Hirakawa Y."/>
            <person name="Hopkins J.F."/>
            <person name="Kuo A."/>
            <person name="Rensing S.A."/>
            <person name="Schmutz J."/>
            <person name="Symeonidi A."/>
            <person name="Elias M."/>
            <person name="Eveleigh R.J."/>
            <person name="Herman E.K."/>
            <person name="Klute M.J."/>
            <person name="Nakayama T."/>
            <person name="Obornik M."/>
            <person name="Reyes-Prieto A."/>
            <person name="Armbrust E.V."/>
            <person name="Aves S.J."/>
            <person name="Beiko R.G."/>
            <person name="Coutinho P."/>
            <person name="Dacks J.B."/>
            <person name="Durnford D.G."/>
            <person name="Fast N.M."/>
            <person name="Green B.R."/>
            <person name="Grisdale C.J."/>
            <person name="Hempel F."/>
            <person name="Henrissat B."/>
            <person name="Hoppner M.P."/>
            <person name="Ishida K."/>
            <person name="Kim E."/>
            <person name="Koreny L."/>
            <person name="Kroth P.G."/>
            <person name="Liu Y."/>
            <person name="Malik S.B."/>
            <person name="Maier U.G."/>
            <person name="McRose D."/>
            <person name="Mock T."/>
            <person name="Neilson J.A."/>
            <person name="Onodera N.T."/>
            <person name="Poole A.M."/>
            <person name="Pritham E.J."/>
            <person name="Richards T.A."/>
            <person name="Rocap G."/>
            <person name="Roy S.W."/>
            <person name="Sarai C."/>
            <person name="Schaack S."/>
            <person name="Shirato S."/>
            <person name="Slamovits C.H."/>
            <person name="Spencer D.F."/>
            <person name="Suzuki S."/>
            <person name="Worden A.Z."/>
            <person name="Zauner S."/>
            <person name="Barry K."/>
            <person name="Bell C."/>
            <person name="Bharti A.K."/>
            <person name="Crow J.A."/>
            <person name="Grimwood J."/>
            <person name="Kramer R."/>
            <person name="Lindquist E."/>
            <person name="Lucas S."/>
            <person name="Salamov A."/>
            <person name="McFadden G.I."/>
            <person name="Lane C.E."/>
            <person name="Keeling P.J."/>
            <person name="Gray M.W."/>
            <person name="Grigoriev I.V."/>
            <person name="Archibald J.M."/>
        </authorList>
    </citation>
    <scope>NUCLEOTIDE SEQUENCE</scope>
    <source>
        <strain evidence="25 27">CCMP2712</strain>
    </source>
</reference>
<dbReference type="KEGG" id="gtt:GUITHDRAFT_157877"/>
<dbReference type="InterPro" id="IPR041658">
    <property type="entry name" value="AAA_lid_11"/>
</dbReference>
<name>L1JAW6_GUITC</name>
<dbReference type="InterPro" id="IPR043157">
    <property type="entry name" value="Dynein_AAA1S"/>
</dbReference>
<dbReference type="InterPro" id="IPR027417">
    <property type="entry name" value="P-loop_NTPase"/>
</dbReference>
<organism evidence="25">
    <name type="scientific">Guillardia theta (strain CCMP2712)</name>
    <name type="common">Cryptophyte</name>
    <dbReference type="NCBI Taxonomy" id="905079"/>
    <lineage>
        <taxon>Eukaryota</taxon>
        <taxon>Cryptophyceae</taxon>
        <taxon>Pyrenomonadales</taxon>
        <taxon>Geminigeraceae</taxon>
        <taxon>Guillardia</taxon>
    </lineage>
</organism>
<dbReference type="PANTHER" id="PTHR22878:SF73">
    <property type="entry name" value="DYNEIN AXONEMAL HEAVY CHAIN 1"/>
    <property type="match status" value="1"/>
</dbReference>
<evidence type="ECO:0000259" key="18">
    <source>
        <dbReference type="Pfam" id="PF12777"/>
    </source>
</evidence>
<keyword evidence="9 14" id="KW-0175">Coiled coil</keyword>
<dbReference type="GeneID" id="17301919"/>
<dbReference type="InterPro" id="IPR043160">
    <property type="entry name" value="Dynein_C_barrel"/>
</dbReference>
<gene>
    <name evidence="25" type="ORF">GUITHDRAFT_157877</name>
</gene>
<dbReference type="Gene3D" id="1.20.920.30">
    <property type="match status" value="1"/>
</dbReference>
<dbReference type="FunFam" id="1.10.8.710:FF:000004">
    <property type="entry name" value="Dynein axonemal heavy chain 6"/>
    <property type="match status" value="1"/>
</dbReference>
<dbReference type="FunFam" id="1.20.920.20:FF:000006">
    <property type="entry name" value="Dynein, axonemal, heavy chain 6"/>
    <property type="match status" value="1"/>
</dbReference>
<dbReference type="RefSeq" id="XP_005832219.1">
    <property type="nucleotide sequence ID" value="XM_005832162.1"/>
</dbReference>
<dbReference type="Pfam" id="PF17857">
    <property type="entry name" value="AAA_lid_1"/>
    <property type="match status" value="1"/>
</dbReference>
<dbReference type="Pfam" id="PF12780">
    <property type="entry name" value="AAA_8"/>
    <property type="match status" value="1"/>
</dbReference>
<reference evidence="26" key="3">
    <citation type="submission" date="2016-03" db="UniProtKB">
        <authorList>
            <consortium name="EnsemblProtists"/>
        </authorList>
    </citation>
    <scope>IDENTIFICATION</scope>
</reference>
<dbReference type="Pfam" id="PF12781">
    <property type="entry name" value="AAA_9"/>
    <property type="match status" value="1"/>
</dbReference>
<evidence type="ECO:0000313" key="25">
    <source>
        <dbReference type="EMBL" id="EKX45239.1"/>
    </source>
</evidence>
<evidence type="ECO:0000259" key="24">
    <source>
        <dbReference type="Pfam" id="PF18199"/>
    </source>
</evidence>
<dbReference type="Gene3D" id="1.10.472.130">
    <property type="match status" value="1"/>
</dbReference>
<evidence type="ECO:0000256" key="10">
    <source>
        <dbReference type="ARBA" id="ARBA00023069"/>
    </source>
</evidence>
<dbReference type="Proteomes" id="UP000011087">
    <property type="component" value="Unassembled WGS sequence"/>
</dbReference>
<dbReference type="Pfam" id="PF18198">
    <property type="entry name" value="AAA_lid_11"/>
    <property type="match status" value="1"/>
</dbReference>
<dbReference type="InterPro" id="IPR024317">
    <property type="entry name" value="Dynein_heavy_chain_D4_dom"/>
</dbReference>
<dbReference type="Gene3D" id="1.20.920.20">
    <property type="match status" value="1"/>
</dbReference>
<dbReference type="GO" id="GO:0051959">
    <property type="term" value="F:dynein light intermediate chain binding"/>
    <property type="evidence" value="ECO:0007669"/>
    <property type="project" value="InterPro"/>
</dbReference>
<dbReference type="FunFam" id="3.40.50.300:FF:000362">
    <property type="entry name" value="Dynein, axonemal, heavy chain 6"/>
    <property type="match status" value="1"/>
</dbReference>
<evidence type="ECO:0000259" key="15">
    <source>
        <dbReference type="Pfam" id="PF03028"/>
    </source>
</evidence>
<dbReference type="FunFam" id="1.10.8.1220:FF:000001">
    <property type="entry name" value="Dynein axonemal heavy chain 5"/>
    <property type="match status" value="1"/>
</dbReference>
<dbReference type="Gene3D" id="6.10.140.1060">
    <property type="match status" value="1"/>
</dbReference>
<keyword evidence="6" id="KW-0547">Nucleotide-binding</keyword>
<dbReference type="FunFam" id="3.40.50.300:FF:001145">
    <property type="entry name" value="Putative dynein heavy chain"/>
    <property type="match status" value="1"/>
</dbReference>
<dbReference type="GO" id="GO:0005524">
    <property type="term" value="F:ATP binding"/>
    <property type="evidence" value="ECO:0007669"/>
    <property type="project" value="UniProtKB-KW"/>
</dbReference>
<evidence type="ECO:0000256" key="8">
    <source>
        <dbReference type="ARBA" id="ARBA00023017"/>
    </source>
</evidence>
<evidence type="ECO:0000256" key="9">
    <source>
        <dbReference type="ARBA" id="ARBA00023054"/>
    </source>
</evidence>
<dbReference type="Gene3D" id="1.20.1270.280">
    <property type="match status" value="1"/>
</dbReference>
<evidence type="ECO:0000256" key="3">
    <source>
        <dbReference type="ARBA" id="ARBA00008887"/>
    </source>
</evidence>
<dbReference type="InterPro" id="IPR004273">
    <property type="entry name" value="Dynein_heavy_D6_P-loop"/>
</dbReference>
<dbReference type="EnsemblProtists" id="EKX45239">
    <property type="protein sequence ID" value="EKX45239"/>
    <property type="gene ID" value="GUITHDRAFT_157877"/>
</dbReference>
<dbReference type="Gene3D" id="3.40.50.300">
    <property type="entry name" value="P-loop containing nucleotide triphosphate hydrolases"/>
    <property type="match status" value="5"/>
</dbReference>
<dbReference type="Pfam" id="PF12774">
    <property type="entry name" value="AAA_6"/>
    <property type="match status" value="1"/>
</dbReference>
<evidence type="ECO:0000256" key="14">
    <source>
        <dbReference type="SAM" id="Coils"/>
    </source>
</evidence>
<dbReference type="HOGENOM" id="CLU_000038_0_1_1"/>
<evidence type="ECO:0000256" key="7">
    <source>
        <dbReference type="ARBA" id="ARBA00022840"/>
    </source>
</evidence>
<feature type="coiled-coil region" evidence="14">
    <location>
        <begin position="2764"/>
        <end position="2826"/>
    </location>
</feature>
<dbReference type="OMA" id="RIFVCFD"/>
<dbReference type="Pfam" id="PF12775">
    <property type="entry name" value="AAA_7"/>
    <property type="match status" value="1"/>
</dbReference>
<dbReference type="SUPFAM" id="SSF52540">
    <property type="entry name" value="P-loop containing nucleoside triphosphate hydrolases"/>
    <property type="match status" value="4"/>
</dbReference>
<dbReference type="InterPro" id="IPR041466">
    <property type="entry name" value="Dynein_AAA5_ext"/>
</dbReference>
<dbReference type="STRING" id="905079.L1JAW6"/>
<dbReference type="Gene3D" id="3.10.490.20">
    <property type="match status" value="1"/>
</dbReference>
<evidence type="ECO:0000259" key="20">
    <source>
        <dbReference type="Pfam" id="PF12781"/>
    </source>
</evidence>
<proteinExistence type="inferred from homology"/>
<dbReference type="PANTHER" id="PTHR22878">
    <property type="entry name" value="DYNEIN HEAVY CHAIN 6, AXONEMAL-LIKE-RELATED"/>
    <property type="match status" value="1"/>
</dbReference>
<evidence type="ECO:0000256" key="13">
    <source>
        <dbReference type="ARBA" id="ARBA00023273"/>
    </source>
</evidence>
<evidence type="ECO:0000313" key="26">
    <source>
        <dbReference type="EnsemblProtists" id="EKX45239"/>
    </source>
</evidence>
<dbReference type="GO" id="GO:0045505">
    <property type="term" value="F:dynein intermediate chain binding"/>
    <property type="evidence" value="ECO:0007669"/>
    <property type="project" value="InterPro"/>
</dbReference>
<evidence type="ECO:0000256" key="4">
    <source>
        <dbReference type="ARBA" id="ARBA00022490"/>
    </source>
</evidence>